<evidence type="ECO:0000256" key="1">
    <source>
        <dbReference type="ARBA" id="ARBA00022670"/>
    </source>
</evidence>
<dbReference type="PROSITE" id="PS50287">
    <property type="entry name" value="SRCR_2"/>
    <property type="match status" value="1"/>
</dbReference>
<dbReference type="InterPro" id="IPR001314">
    <property type="entry name" value="Peptidase_S1A"/>
</dbReference>
<feature type="transmembrane region" description="Helical" evidence="6">
    <location>
        <begin position="84"/>
        <end position="107"/>
    </location>
</feature>
<evidence type="ECO:0000256" key="2">
    <source>
        <dbReference type="ARBA" id="ARBA00022801"/>
    </source>
</evidence>
<evidence type="ECO:0008006" key="11">
    <source>
        <dbReference type="Google" id="ProtNLM"/>
    </source>
</evidence>
<dbReference type="GO" id="GO:0006508">
    <property type="term" value="P:proteolysis"/>
    <property type="evidence" value="ECO:0007669"/>
    <property type="project" value="UniProtKB-KW"/>
</dbReference>
<dbReference type="Proteomes" id="UP000694680">
    <property type="component" value="Chromosome 14"/>
</dbReference>
<accession>A0A8C5EGQ4</accession>
<keyword evidence="1" id="KW-0645">Protease</keyword>
<keyword evidence="2" id="KW-0378">Hydrolase</keyword>
<keyword evidence="6" id="KW-0812">Transmembrane</keyword>
<keyword evidence="3" id="KW-0720">Serine protease</keyword>
<evidence type="ECO:0000256" key="6">
    <source>
        <dbReference type="SAM" id="Phobius"/>
    </source>
</evidence>
<evidence type="ECO:0000256" key="5">
    <source>
        <dbReference type="PROSITE-ProRule" id="PRU00196"/>
    </source>
</evidence>
<organism evidence="9 10">
    <name type="scientific">Gouania willdenowi</name>
    <name type="common">Blunt-snouted clingfish</name>
    <name type="synonym">Lepadogaster willdenowi</name>
    <dbReference type="NCBI Taxonomy" id="441366"/>
    <lineage>
        <taxon>Eukaryota</taxon>
        <taxon>Metazoa</taxon>
        <taxon>Chordata</taxon>
        <taxon>Craniata</taxon>
        <taxon>Vertebrata</taxon>
        <taxon>Euteleostomi</taxon>
        <taxon>Actinopterygii</taxon>
        <taxon>Neopterygii</taxon>
        <taxon>Teleostei</taxon>
        <taxon>Neoteleostei</taxon>
        <taxon>Acanthomorphata</taxon>
        <taxon>Ovalentaria</taxon>
        <taxon>Blenniimorphae</taxon>
        <taxon>Blenniiformes</taxon>
        <taxon>Gobiesocoidei</taxon>
        <taxon>Gobiesocidae</taxon>
        <taxon>Gobiesocinae</taxon>
        <taxon>Gouania</taxon>
    </lineage>
</organism>
<protein>
    <recommendedName>
        <fullName evidence="11">Transmembrane protease serine 2</fullName>
    </recommendedName>
</protein>
<comment type="caution">
    <text evidence="5">Lacks conserved residue(s) required for the propagation of feature annotation.</text>
</comment>
<dbReference type="SUPFAM" id="SSF50494">
    <property type="entry name" value="Trypsin-like serine proteases"/>
    <property type="match status" value="1"/>
</dbReference>
<dbReference type="PRINTS" id="PR00722">
    <property type="entry name" value="CHYMOTRYPSIN"/>
</dbReference>
<dbReference type="InterPro" id="IPR001254">
    <property type="entry name" value="Trypsin_dom"/>
</dbReference>
<evidence type="ECO:0000259" key="8">
    <source>
        <dbReference type="PROSITE" id="PS50287"/>
    </source>
</evidence>
<dbReference type="Gene3D" id="2.40.10.10">
    <property type="entry name" value="Trypsin-like serine proteases"/>
    <property type="match status" value="2"/>
</dbReference>
<name>A0A8C5EGQ4_GOUWI</name>
<evidence type="ECO:0000313" key="9">
    <source>
        <dbReference type="Ensembl" id="ENSGWIP00000021610.1"/>
    </source>
</evidence>
<keyword evidence="6" id="KW-0472">Membrane</keyword>
<evidence type="ECO:0000313" key="10">
    <source>
        <dbReference type="Proteomes" id="UP000694680"/>
    </source>
</evidence>
<dbReference type="InterPro" id="IPR001190">
    <property type="entry name" value="SRCR"/>
</dbReference>
<proteinExistence type="predicted"/>
<keyword evidence="4" id="KW-1015">Disulfide bond</keyword>
<dbReference type="GO" id="GO:0004252">
    <property type="term" value="F:serine-type endopeptidase activity"/>
    <property type="evidence" value="ECO:0007669"/>
    <property type="project" value="InterPro"/>
</dbReference>
<dbReference type="SMART" id="SM00020">
    <property type="entry name" value="Tryp_SPc"/>
    <property type="match status" value="1"/>
</dbReference>
<dbReference type="PROSITE" id="PS00134">
    <property type="entry name" value="TRYPSIN_HIS"/>
    <property type="match status" value="1"/>
</dbReference>
<dbReference type="InterPro" id="IPR009003">
    <property type="entry name" value="Peptidase_S1_PA"/>
</dbReference>
<dbReference type="SUPFAM" id="SSF56487">
    <property type="entry name" value="SRCR-like"/>
    <property type="match status" value="1"/>
</dbReference>
<dbReference type="InterPro" id="IPR043504">
    <property type="entry name" value="Peptidase_S1_PA_chymotrypsin"/>
</dbReference>
<dbReference type="InterPro" id="IPR036772">
    <property type="entry name" value="SRCR-like_dom_sf"/>
</dbReference>
<reference evidence="9" key="3">
    <citation type="submission" date="2025-09" db="UniProtKB">
        <authorList>
            <consortium name="Ensembl"/>
        </authorList>
    </citation>
    <scope>IDENTIFICATION</scope>
</reference>
<reference evidence="9" key="1">
    <citation type="submission" date="2020-06" db="EMBL/GenBank/DDBJ databases">
        <authorList>
            <consortium name="Wellcome Sanger Institute Data Sharing"/>
        </authorList>
    </citation>
    <scope>NUCLEOTIDE SEQUENCE [LARGE SCALE GENOMIC DNA]</scope>
</reference>
<dbReference type="FunFam" id="2.40.10.10:FF:000003">
    <property type="entry name" value="Transmembrane serine protease 3"/>
    <property type="match status" value="1"/>
</dbReference>
<evidence type="ECO:0000259" key="7">
    <source>
        <dbReference type="PROSITE" id="PS50240"/>
    </source>
</evidence>
<dbReference type="Pfam" id="PF15494">
    <property type="entry name" value="SRCR_2"/>
    <property type="match status" value="1"/>
</dbReference>
<dbReference type="AlphaFoldDB" id="A0A8C5EGQ4"/>
<evidence type="ECO:0000256" key="4">
    <source>
        <dbReference type="ARBA" id="ARBA00023157"/>
    </source>
</evidence>
<dbReference type="InterPro" id="IPR018114">
    <property type="entry name" value="TRYPSIN_HIS"/>
</dbReference>
<dbReference type="PANTHER" id="PTHR24252">
    <property type="entry name" value="ACROSIN-RELATED"/>
    <property type="match status" value="1"/>
</dbReference>
<sequence>MLSPPKGRSASFTMTFQQPKGPVYDNVGFEQMEERPPAYIPQYPVYPQQNIGCAATVIDTHQSTTSGTSHIKQNRVSTKHSKKYIISASVFGVFILAVGSILLWYFLSHKWCYGDCSGEENQSDYFRLHGTNSELQSYSSANQRWLPVCADNWDDHDGRTACEHIGYSRQDYVSFGHTGSVDPKAYMVLGSDRNRESMLKSQLIESHSCFRGAVTLQCIECGQSANAPNSRIVGGTEALNGAWPWQVSLQISRQHVCGGSIISPKWILSAAHCFETYNNPEQWKVHSGDVRLSQMRTGNSVSRIFAHRSFDPVSNDNDIALLLLDSPLTFTSTKKAVCIPNAGMGLGPVRKAWITGWGAKRINGPVSDKLNQAEVTIYKRETCNSRSVLNGQVTETMVCAGKLQGGVDSCQVSLRLSCVYATICPHWPAICFYPLYCRGTVGGLWWLKREMHGGLLGTPVGGLAVLGDLNQESMGMLPTSLTGYLKP</sequence>
<dbReference type="PROSITE" id="PS50240">
    <property type="entry name" value="TRYPSIN_DOM"/>
    <property type="match status" value="1"/>
</dbReference>
<feature type="domain" description="SRCR" evidence="8">
    <location>
        <begin position="134"/>
        <end position="166"/>
    </location>
</feature>
<gene>
    <name evidence="9" type="primary">tmprss2</name>
</gene>
<dbReference type="Ensembl" id="ENSGWIT00000023701.1">
    <property type="protein sequence ID" value="ENSGWIP00000021610.1"/>
    <property type="gene ID" value="ENSGWIG00000011640.1"/>
</dbReference>
<dbReference type="Gene3D" id="3.10.250.10">
    <property type="entry name" value="SRCR-like domain"/>
    <property type="match status" value="1"/>
</dbReference>
<keyword evidence="10" id="KW-1185">Reference proteome</keyword>
<dbReference type="Pfam" id="PF00089">
    <property type="entry name" value="Trypsin"/>
    <property type="match status" value="1"/>
</dbReference>
<dbReference type="SMART" id="SM00202">
    <property type="entry name" value="SR"/>
    <property type="match status" value="1"/>
</dbReference>
<evidence type="ECO:0000256" key="3">
    <source>
        <dbReference type="ARBA" id="ARBA00022825"/>
    </source>
</evidence>
<keyword evidence="6" id="KW-1133">Transmembrane helix</keyword>
<dbReference type="GO" id="GO:0016020">
    <property type="term" value="C:membrane"/>
    <property type="evidence" value="ECO:0007669"/>
    <property type="project" value="InterPro"/>
</dbReference>
<feature type="domain" description="Peptidase S1" evidence="7">
    <location>
        <begin position="232"/>
        <end position="487"/>
    </location>
</feature>
<dbReference type="CDD" id="cd00190">
    <property type="entry name" value="Tryp_SPc"/>
    <property type="match status" value="1"/>
</dbReference>
<reference evidence="9" key="2">
    <citation type="submission" date="2025-08" db="UniProtKB">
        <authorList>
            <consortium name="Ensembl"/>
        </authorList>
    </citation>
    <scope>IDENTIFICATION</scope>
</reference>
<dbReference type="PANTHER" id="PTHR24252:SF7">
    <property type="entry name" value="HYALIN"/>
    <property type="match status" value="1"/>
</dbReference>